<dbReference type="RefSeq" id="WP_013492784.1">
    <property type="nucleotide sequence ID" value="NC_014830.1"/>
</dbReference>
<dbReference type="EMBL" id="CP002343">
    <property type="protein sequence ID" value="ADU48469.1"/>
    <property type="molecule type" value="Genomic_DNA"/>
</dbReference>
<dbReference type="AlphaFoldDB" id="E6SBW0"/>
<reference evidence="2 3" key="1">
    <citation type="journal article" date="2010" name="Stand. Genomic Sci.">
        <title>Complete genome sequence of Intrasporangium calvum type strain (7 KIP).</title>
        <authorList>
            <person name="Del Rio T.G."/>
            <person name="Chertkov O."/>
            <person name="Yasawong M."/>
            <person name="Lucas S."/>
            <person name="Deshpande S."/>
            <person name="Cheng J.F."/>
            <person name="Detter C."/>
            <person name="Tapia R."/>
            <person name="Han C."/>
            <person name="Goodwin L."/>
            <person name="Pitluck S."/>
            <person name="Liolios K."/>
            <person name="Ivanova N."/>
            <person name="Mavromatis K."/>
            <person name="Pati A."/>
            <person name="Chen A."/>
            <person name="Palaniappan K."/>
            <person name="Land M."/>
            <person name="Hauser L."/>
            <person name="Chang Y.J."/>
            <person name="Jeffries C.D."/>
            <person name="Rohde M."/>
            <person name="Pukall R."/>
            <person name="Sikorski J."/>
            <person name="Goker M."/>
            <person name="Woyke T."/>
            <person name="Bristow J."/>
            <person name="Eisen J.A."/>
            <person name="Markowitz V."/>
            <person name="Hugenholtz P."/>
            <person name="Kyrpides N.C."/>
            <person name="Klenk H.P."/>
            <person name="Lapidus A."/>
        </authorList>
    </citation>
    <scope>NUCLEOTIDE SEQUENCE [LARGE SCALE GENOMIC DNA]</scope>
    <source>
        <strain evidence="3">ATCC 23552 / DSM 43043 / JCM 3097 / NBRC 12989 / 7 KIP</strain>
    </source>
</reference>
<dbReference type="SUPFAM" id="SSF55826">
    <property type="entry name" value="YbaK/ProRS associated domain"/>
    <property type="match status" value="1"/>
</dbReference>
<dbReference type="CDD" id="cd04333">
    <property type="entry name" value="ProX_deacylase"/>
    <property type="match status" value="1"/>
</dbReference>
<evidence type="ECO:0000259" key="1">
    <source>
        <dbReference type="Pfam" id="PF04073"/>
    </source>
</evidence>
<dbReference type="PANTHER" id="PTHR30411">
    <property type="entry name" value="CYTOPLASMIC PROTEIN"/>
    <property type="match status" value="1"/>
</dbReference>
<dbReference type="Pfam" id="PF04073">
    <property type="entry name" value="tRNA_edit"/>
    <property type="match status" value="1"/>
</dbReference>
<dbReference type="eggNOG" id="COG2606">
    <property type="taxonomic scope" value="Bacteria"/>
</dbReference>
<proteinExistence type="predicted"/>
<dbReference type="PANTHER" id="PTHR30411:SF1">
    <property type="entry name" value="CYTOPLASMIC PROTEIN"/>
    <property type="match status" value="1"/>
</dbReference>
<dbReference type="Gene3D" id="3.90.960.10">
    <property type="entry name" value="YbaK/aminoacyl-tRNA synthetase-associated domain"/>
    <property type="match status" value="1"/>
</dbReference>
<sequence>MSDRSRESDAATRASTVLDHPAVARVRQALSDAGVQADIVVLDGAARTAAQAAEALGTSVSAIANSLVFVATTTDHVTVPLLVLTSGGHRVDTDHLAVTLGYARIAKADAEFVRAATGFAIGGVAPVAHAGAVTTMVDASLAEHEVVWAAAGHPHTVFPTTHDELVRVTGGRSVTVR</sequence>
<protein>
    <submittedName>
        <fullName evidence="2">YbaK/prolyl-tRNA synthetase associated region</fullName>
    </submittedName>
</protein>
<name>E6SBW0_INTC7</name>
<dbReference type="HOGENOM" id="CLU_094875_0_0_11"/>
<dbReference type="InterPro" id="IPR007214">
    <property type="entry name" value="YbaK/aa-tRNA-synth-assoc-dom"/>
</dbReference>
<dbReference type="KEGG" id="ica:Intca_1958"/>
<dbReference type="Proteomes" id="UP000008914">
    <property type="component" value="Chromosome"/>
</dbReference>
<accession>E6SBW0</accession>
<organism evidence="2 3">
    <name type="scientific">Intrasporangium calvum (strain ATCC 23552 / DSM 43043 / JCM 3097 / NBRC 12989 / NCIMB 10167 / NRRL B-3866 / 7 KIP)</name>
    <dbReference type="NCBI Taxonomy" id="710696"/>
    <lineage>
        <taxon>Bacteria</taxon>
        <taxon>Bacillati</taxon>
        <taxon>Actinomycetota</taxon>
        <taxon>Actinomycetes</taxon>
        <taxon>Micrococcales</taxon>
        <taxon>Intrasporangiaceae</taxon>
        <taxon>Intrasporangium</taxon>
    </lineage>
</organism>
<keyword evidence="3" id="KW-1185">Reference proteome</keyword>
<gene>
    <name evidence="2" type="ordered locus">Intca_1958</name>
</gene>
<dbReference type="GO" id="GO:0002161">
    <property type="term" value="F:aminoacyl-tRNA deacylase activity"/>
    <property type="evidence" value="ECO:0007669"/>
    <property type="project" value="InterPro"/>
</dbReference>
<dbReference type="STRING" id="710696.Intca_1958"/>
<feature type="domain" description="YbaK/aminoacyl-tRNA synthetase-associated" evidence="1">
    <location>
        <begin position="45"/>
        <end position="167"/>
    </location>
</feature>
<dbReference type="OrthoDB" id="8536235at2"/>
<dbReference type="InterPro" id="IPR036754">
    <property type="entry name" value="YbaK/aa-tRNA-synt-asso_dom_sf"/>
</dbReference>
<evidence type="ECO:0000313" key="3">
    <source>
        <dbReference type="Proteomes" id="UP000008914"/>
    </source>
</evidence>
<evidence type="ECO:0000313" key="2">
    <source>
        <dbReference type="EMBL" id="ADU48469.1"/>
    </source>
</evidence>